<gene>
    <name evidence="2" type="ORF">PPSIR1_37559</name>
</gene>
<comment type="caution">
    <text evidence="2">The sequence shown here is derived from an EMBL/GenBank/DDBJ whole genome shotgun (WGS) entry which is preliminary data.</text>
</comment>
<reference evidence="2 3" key="1">
    <citation type="submission" date="2007-06" db="EMBL/GenBank/DDBJ databases">
        <authorList>
            <person name="Shimkets L."/>
            <person name="Ferriera S."/>
            <person name="Johnson J."/>
            <person name="Kravitz S."/>
            <person name="Beeson K."/>
            <person name="Sutton G."/>
            <person name="Rogers Y.-H."/>
            <person name="Friedman R."/>
            <person name="Frazier M."/>
            <person name="Venter J.C."/>
        </authorList>
    </citation>
    <scope>NUCLEOTIDE SEQUENCE [LARGE SCALE GENOMIC DNA]</scope>
    <source>
        <strain evidence="2 3">SIR-1</strain>
    </source>
</reference>
<dbReference type="EMBL" id="ABCS01000055">
    <property type="protein sequence ID" value="EDM76919.1"/>
    <property type="molecule type" value="Genomic_DNA"/>
</dbReference>
<name>A6GB37_9BACT</name>
<protein>
    <submittedName>
        <fullName evidence="2">Uncharacterized protein</fullName>
    </submittedName>
</protein>
<feature type="region of interest" description="Disordered" evidence="1">
    <location>
        <begin position="1"/>
        <end position="25"/>
    </location>
</feature>
<accession>A6GB37</accession>
<sequence length="161" mass="17450">MLPACGKSANDANKPQRSLKVRVGKGDAKSVTANVADFDPNGDFNLDLDAYGSERPDEYAVQQAFFGQFEALDACVWTEKERRSSEDQLPGDAVMAVMLNPKQARPLGVNATMPEALTKASKLTDCLREATAAAPYPTYDGPPVVVEFEFEVDPGSYEVVE</sequence>
<organism evidence="2 3">
    <name type="scientific">Plesiocystis pacifica SIR-1</name>
    <dbReference type="NCBI Taxonomy" id="391625"/>
    <lineage>
        <taxon>Bacteria</taxon>
        <taxon>Pseudomonadati</taxon>
        <taxon>Myxococcota</taxon>
        <taxon>Polyangia</taxon>
        <taxon>Nannocystales</taxon>
        <taxon>Nannocystaceae</taxon>
        <taxon>Plesiocystis</taxon>
    </lineage>
</organism>
<dbReference type="AlphaFoldDB" id="A6GB37"/>
<keyword evidence="3" id="KW-1185">Reference proteome</keyword>
<proteinExistence type="predicted"/>
<dbReference type="Proteomes" id="UP000005801">
    <property type="component" value="Unassembled WGS sequence"/>
</dbReference>
<evidence type="ECO:0000256" key="1">
    <source>
        <dbReference type="SAM" id="MobiDB-lite"/>
    </source>
</evidence>
<evidence type="ECO:0000313" key="3">
    <source>
        <dbReference type="Proteomes" id="UP000005801"/>
    </source>
</evidence>
<evidence type="ECO:0000313" key="2">
    <source>
        <dbReference type="EMBL" id="EDM76919.1"/>
    </source>
</evidence>